<reference evidence="2 3" key="1">
    <citation type="journal article" date="2015" name="Nat. Commun.">
        <title>Lucilia cuprina genome unlocks parasitic fly biology to underpin future interventions.</title>
        <authorList>
            <person name="Anstead C.A."/>
            <person name="Korhonen P.K."/>
            <person name="Young N.D."/>
            <person name="Hall R.S."/>
            <person name="Jex A.R."/>
            <person name="Murali S.C."/>
            <person name="Hughes D.S."/>
            <person name="Lee S.F."/>
            <person name="Perry T."/>
            <person name="Stroehlein A.J."/>
            <person name="Ansell B.R."/>
            <person name="Breugelmans B."/>
            <person name="Hofmann A."/>
            <person name="Qu J."/>
            <person name="Dugan S."/>
            <person name="Lee S.L."/>
            <person name="Chao H."/>
            <person name="Dinh H."/>
            <person name="Han Y."/>
            <person name="Doddapaneni H.V."/>
            <person name="Worley K.C."/>
            <person name="Muzny D.M."/>
            <person name="Ioannidis P."/>
            <person name="Waterhouse R.M."/>
            <person name="Zdobnov E.M."/>
            <person name="James P.J."/>
            <person name="Bagnall N.H."/>
            <person name="Kotze A.C."/>
            <person name="Gibbs R.A."/>
            <person name="Richards S."/>
            <person name="Batterham P."/>
            <person name="Gasser R.B."/>
        </authorList>
    </citation>
    <scope>NUCLEOTIDE SEQUENCE [LARGE SCALE GENOMIC DNA]</scope>
    <source>
        <strain evidence="2 3">LS</strain>
        <tissue evidence="2">Full body</tissue>
    </source>
</reference>
<dbReference type="AlphaFoldDB" id="A0A0L0C546"/>
<organism evidence="2 3">
    <name type="scientific">Lucilia cuprina</name>
    <name type="common">Green bottle fly</name>
    <name type="synonym">Australian sheep blowfly</name>
    <dbReference type="NCBI Taxonomy" id="7375"/>
    <lineage>
        <taxon>Eukaryota</taxon>
        <taxon>Metazoa</taxon>
        <taxon>Ecdysozoa</taxon>
        <taxon>Arthropoda</taxon>
        <taxon>Hexapoda</taxon>
        <taxon>Insecta</taxon>
        <taxon>Pterygota</taxon>
        <taxon>Neoptera</taxon>
        <taxon>Endopterygota</taxon>
        <taxon>Diptera</taxon>
        <taxon>Brachycera</taxon>
        <taxon>Muscomorpha</taxon>
        <taxon>Oestroidea</taxon>
        <taxon>Calliphoridae</taxon>
        <taxon>Luciliinae</taxon>
        <taxon>Lucilia</taxon>
    </lineage>
</organism>
<sequence length="164" mass="18182">MPKLKFVSFVQVMKSVAEDFAGDSYSLRPVSILCIISDHCGGATPTKAFPLILSKTIHLEVYFLRPGVCLFYTMSHSYKHKHFTATKIDGTLTAASFTYMHIGFQVGNALIHIQHSPRIKVTVQGINNQVPAANVDPLTNHESSSSCHRKQNTTKEVGSCRTMR</sequence>
<dbReference type="Proteomes" id="UP000037069">
    <property type="component" value="Unassembled WGS sequence"/>
</dbReference>
<accession>A0A0L0C546</accession>
<evidence type="ECO:0000313" key="2">
    <source>
        <dbReference type="EMBL" id="KNC27390.1"/>
    </source>
</evidence>
<evidence type="ECO:0000256" key="1">
    <source>
        <dbReference type="SAM" id="MobiDB-lite"/>
    </source>
</evidence>
<name>A0A0L0C546_LUCCU</name>
<dbReference type="EMBL" id="JRES01000903">
    <property type="protein sequence ID" value="KNC27390.1"/>
    <property type="molecule type" value="Genomic_DNA"/>
</dbReference>
<keyword evidence="3" id="KW-1185">Reference proteome</keyword>
<comment type="caution">
    <text evidence="2">The sequence shown here is derived from an EMBL/GenBank/DDBJ whole genome shotgun (WGS) entry which is preliminary data.</text>
</comment>
<proteinExistence type="predicted"/>
<protein>
    <submittedName>
        <fullName evidence="2">Uncharacterized protein</fullName>
    </submittedName>
</protein>
<evidence type="ECO:0000313" key="3">
    <source>
        <dbReference type="Proteomes" id="UP000037069"/>
    </source>
</evidence>
<feature type="region of interest" description="Disordered" evidence="1">
    <location>
        <begin position="138"/>
        <end position="164"/>
    </location>
</feature>
<gene>
    <name evidence="2" type="ORF">FF38_09697</name>
</gene>